<evidence type="ECO:0000259" key="1">
    <source>
        <dbReference type="Pfam" id="PF05484"/>
    </source>
</evidence>
<dbReference type="InterPro" id="IPR016024">
    <property type="entry name" value="ARM-type_fold"/>
</dbReference>
<dbReference type="RefSeq" id="WP_282707125.1">
    <property type="nucleotide sequence ID" value="NZ_SWAU01000588.1"/>
</dbReference>
<dbReference type="Proteomes" id="UP000306340">
    <property type="component" value="Unassembled WGS sequence"/>
</dbReference>
<dbReference type="SUPFAM" id="SSF48371">
    <property type="entry name" value="ARM repeat"/>
    <property type="match status" value="1"/>
</dbReference>
<feature type="non-terminal residue" evidence="2">
    <location>
        <position position="94"/>
    </location>
</feature>
<dbReference type="EMBL" id="SWAU01000588">
    <property type="protein sequence ID" value="TKA93886.1"/>
    <property type="molecule type" value="Genomic_DNA"/>
</dbReference>
<feature type="domain" description="LRV FeS4 cluster" evidence="1">
    <location>
        <begin position="8"/>
        <end position="59"/>
    </location>
</feature>
<accession>A0A4U0YTS7</accession>
<name>A0A4U0YTS7_9RHOB</name>
<proteinExistence type="predicted"/>
<dbReference type="InterPro" id="IPR011989">
    <property type="entry name" value="ARM-like"/>
</dbReference>
<protein>
    <recommendedName>
        <fullName evidence="1">LRV FeS4 cluster domain-containing protein</fullName>
    </recommendedName>
</protein>
<dbReference type="InterPro" id="IPR008665">
    <property type="entry name" value="LRV_FeS"/>
</dbReference>
<dbReference type="Pfam" id="PF05484">
    <property type="entry name" value="LRV_FeS"/>
    <property type="match status" value="1"/>
</dbReference>
<organism evidence="2 3">
    <name type="scientific">Cereibacter changlensis</name>
    <dbReference type="NCBI Taxonomy" id="402884"/>
    <lineage>
        <taxon>Bacteria</taxon>
        <taxon>Pseudomonadati</taxon>
        <taxon>Pseudomonadota</taxon>
        <taxon>Alphaproteobacteria</taxon>
        <taxon>Rhodobacterales</taxon>
        <taxon>Paracoccaceae</taxon>
        <taxon>Cereibacter</taxon>
    </lineage>
</organism>
<dbReference type="AlphaFoldDB" id="A0A4U0YTS7"/>
<reference evidence="2 3" key="1">
    <citation type="submission" date="2019-04" db="EMBL/GenBank/DDBJ databases">
        <title>Crypto-aerobic microbial life in anoxic (sulfidic) marine sediments.</title>
        <authorList>
            <person name="Bhattacharya S."/>
            <person name="Roy C."/>
            <person name="Mondal N."/>
            <person name="Sarkar J."/>
            <person name="Mandal S."/>
            <person name="Rameez M.J."/>
            <person name="Ghosh W."/>
        </authorList>
    </citation>
    <scope>NUCLEOTIDE SEQUENCE [LARGE SCALE GENOMIC DNA]</scope>
    <source>
        <strain evidence="2 3">SBBC</strain>
    </source>
</reference>
<dbReference type="Gene3D" id="1.25.10.10">
    <property type="entry name" value="Leucine-rich Repeat Variant"/>
    <property type="match status" value="1"/>
</dbReference>
<comment type="caution">
    <text evidence="2">The sequence shown here is derived from an EMBL/GenBank/DDBJ whole genome shotgun (WGS) entry which is preliminary data.</text>
</comment>
<evidence type="ECO:0000313" key="2">
    <source>
        <dbReference type="EMBL" id="TKA93886.1"/>
    </source>
</evidence>
<gene>
    <name evidence="2" type="ORF">FAZ78_25415</name>
</gene>
<evidence type="ECO:0000313" key="3">
    <source>
        <dbReference type="Proteomes" id="UP000306340"/>
    </source>
</evidence>
<sequence>MPEGPEPVDWQGAAIDCGACTHRERIAQGLCGPGWACVQDRYSRRVERFFLLNPELADDCLTLPYFEARAQAARVATLFRLPPLLDDPDPAVRA</sequence>